<dbReference type="InterPro" id="IPR012340">
    <property type="entry name" value="NA-bd_OB-fold"/>
</dbReference>
<dbReference type="InterPro" id="IPR052165">
    <property type="entry name" value="Membrane_assoc_protease"/>
</dbReference>
<name>A0ABP9F656_9GAMM</name>
<comment type="subcellular location">
    <subcellularLocation>
        <location evidence="1">Membrane</location>
        <topology evidence="1">Multi-pass membrane protein</topology>
    </subcellularLocation>
</comment>
<evidence type="ECO:0000256" key="1">
    <source>
        <dbReference type="ARBA" id="ARBA00004141"/>
    </source>
</evidence>
<proteinExistence type="predicted"/>
<reference evidence="8" key="1">
    <citation type="journal article" date="2019" name="Int. J. Syst. Evol. Microbiol.">
        <title>The Global Catalogue of Microorganisms (GCM) 10K type strain sequencing project: providing services to taxonomists for standard genome sequencing and annotation.</title>
        <authorList>
            <consortium name="The Broad Institute Genomics Platform"/>
            <consortium name="The Broad Institute Genome Sequencing Center for Infectious Disease"/>
            <person name="Wu L."/>
            <person name="Ma J."/>
        </authorList>
    </citation>
    <scope>NUCLEOTIDE SEQUENCE [LARGE SCALE GENOMIC DNA]</scope>
    <source>
        <strain evidence="8">JCM 18401</strain>
    </source>
</reference>
<evidence type="ECO:0000313" key="7">
    <source>
        <dbReference type="EMBL" id="GAA4894680.1"/>
    </source>
</evidence>
<evidence type="ECO:0000256" key="3">
    <source>
        <dbReference type="ARBA" id="ARBA00022989"/>
    </source>
</evidence>
<dbReference type="SUPFAM" id="SSF141322">
    <property type="entry name" value="NfeD domain-like"/>
    <property type="match status" value="1"/>
</dbReference>
<feature type="transmembrane region" description="Helical" evidence="5">
    <location>
        <begin position="12"/>
        <end position="28"/>
    </location>
</feature>
<dbReference type="Gene3D" id="2.40.50.140">
    <property type="entry name" value="Nucleic acid-binding proteins"/>
    <property type="match status" value="1"/>
</dbReference>
<dbReference type="Proteomes" id="UP001499988">
    <property type="component" value="Unassembled WGS sequence"/>
</dbReference>
<keyword evidence="4 5" id="KW-0472">Membrane</keyword>
<organism evidence="7 8">
    <name type="scientific">Ferrimonas pelagia</name>
    <dbReference type="NCBI Taxonomy" id="1177826"/>
    <lineage>
        <taxon>Bacteria</taxon>
        <taxon>Pseudomonadati</taxon>
        <taxon>Pseudomonadota</taxon>
        <taxon>Gammaproteobacteria</taxon>
        <taxon>Alteromonadales</taxon>
        <taxon>Ferrimonadaceae</taxon>
        <taxon>Ferrimonas</taxon>
    </lineage>
</organism>
<gene>
    <name evidence="7" type="ORF">GCM10023333_29880</name>
</gene>
<dbReference type="Pfam" id="PF01957">
    <property type="entry name" value="NfeD"/>
    <property type="match status" value="1"/>
</dbReference>
<dbReference type="PANTHER" id="PTHR33507:SF3">
    <property type="entry name" value="INNER MEMBRANE PROTEIN YBBJ"/>
    <property type="match status" value="1"/>
</dbReference>
<feature type="transmembrane region" description="Helical" evidence="5">
    <location>
        <begin position="57"/>
        <end position="75"/>
    </location>
</feature>
<keyword evidence="8" id="KW-1185">Reference proteome</keyword>
<evidence type="ECO:0000256" key="4">
    <source>
        <dbReference type="ARBA" id="ARBA00023136"/>
    </source>
</evidence>
<dbReference type="InterPro" id="IPR002810">
    <property type="entry name" value="NfeD-like_C"/>
</dbReference>
<evidence type="ECO:0000256" key="5">
    <source>
        <dbReference type="SAM" id="Phobius"/>
    </source>
</evidence>
<dbReference type="EMBL" id="BAABJZ010000093">
    <property type="protein sequence ID" value="GAA4894680.1"/>
    <property type="molecule type" value="Genomic_DNA"/>
</dbReference>
<dbReference type="PANTHER" id="PTHR33507">
    <property type="entry name" value="INNER MEMBRANE PROTEIN YBBJ"/>
    <property type="match status" value="1"/>
</dbReference>
<evidence type="ECO:0000256" key="2">
    <source>
        <dbReference type="ARBA" id="ARBA00022692"/>
    </source>
</evidence>
<comment type="caution">
    <text evidence="7">The sequence shown here is derived from an EMBL/GenBank/DDBJ whole genome shotgun (WGS) entry which is preliminary data.</text>
</comment>
<feature type="domain" description="NfeD-like C-terminal" evidence="6">
    <location>
        <begin position="95"/>
        <end position="147"/>
    </location>
</feature>
<evidence type="ECO:0000313" key="8">
    <source>
        <dbReference type="Proteomes" id="UP001499988"/>
    </source>
</evidence>
<keyword evidence="3 5" id="KW-1133">Transmembrane helix</keyword>
<sequence>MVITAWLEALQPWHWLLLALLMLGAEALGTGGFLLGAAAAACLLALLLWLLPEWGWAGQFMVFGLATLLLSVAYWKLFRGYNERTEQPTLNDRAAQMIGRQWVLEVAVPSGESRLQIGDTRWRVQTAQTLAAGERVRVVASDGMILQLDRA</sequence>
<protein>
    <recommendedName>
        <fullName evidence="6">NfeD-like C-terminal domain-containing protein</fullName>
    </recommendedName>
</protein>
<keyword evidence="2 5" id="KW-0812">Transmembrane</keyword>
<accession>A0ABP9F656</accession>
<evidence type="ECO:0000259" key="6">
    <source>
        <dbReference type="Pfam" id="PF01957"/>
    </source>
</evidence>